<proteinExistence type="predicted"/>
<keyword evidence="3" id="KW-0862">Zinc</keyword>
<dbReference type="EMBL" id="UINC01002173">
    <property type="protein sequence ID" value="SUZ93746.1"/>
    <property type="molecule type" value="Genomic_DNA"/>
</dbReference>
<evidence type="ECO:0000313" key="7">
    <source>
        <dbReference type="EMBL" id="SUZ93742.1"/>
    </source>
</evidence>
<dbReference type="InterPro" id="IPR013154">
    <property type="entry name" value="ADH-like_N"/>
</dbReference>
<dbReference type="EMBL" id="UINC01002173">
    <property type="protein sequence ID" value="SUZ93742.1"/>
    <property type="molecule type" value="Genomic_DNA"/>
</dbReference>
<reference evidence="7" key="1">
    <citation type="submission" date="2018-05" db="EMBL/GenBank/DDBJ databases">
        <authorList>
            <person name="Lanie J.A."/>
            <person name="Ng W.-L."/>
            <person name="Kazmierczak K.M."/>
            <person name="Andrzejewski T.M."/>
            <person name="Davidsen T.M."/>
            <person name="Wayne K.J."/>
            <person name="Tettelin H."/>
            <person name="Glass J.I."/>
            <person name="Rusch D."/>
            <person name="Podicherti R."/>
            <person name="Tsui H.-C.T."/>
            <person name="Winkler M.E."/>
        </authorList>
    </citation>
    <scope>NUCLEOTIDE SEQUENCE</scope>
</reference>
<gene>
    <name evidence="7" type="ORF">METZ01_LOCUS46596</name>
    <name evidence="8" type="ORF">METZ01_LOCUS46600</name>
</gene>
<evidence type="ECO:0000313" key="8">
    <source>
        <dbReference type="EMBL" id="SUZ93746.1"/>
    </source>
</evidence>
<name>A0A381RPC3_9ZZZZ</name>
<evidence type="ECO:0000256" key="3">
    <source>
        <dbReference type="ARBA" id="ARBA00022833"/>
    </source>
</evidence>
<dbReference type="InterPro" id="IPR031640">
    <property type="entry name" value="Glu_dehyd_C"/>
</dbReference>
<protein>
    <recommendedName>
        <fullName evidence="9">Enoyl reductase (ER) domain-containing protein</fullName>
    </recommendedName>
</protein>
<keyword evidence="4" id="KW-0560">Oxidoreductase</keyword>
<feature type="domain" description="Alcohol dehydrogenase-like N-terminal" evidence="5">
    <location>
        <begin position="29"/>
        <end position="132"/>
    </location>
</feature>
<dbReference type="PROSITE" id="PS00059">
    <property type="entry name" value="ADH_ZINC"/>
    <property type="match status" value="1"/>
</dbReference>
<evidence type="ECO:0000256" key="4">
    <source>
        <dbReference type="ARBA" id="ARBA00023002"/>
    </source>
</evidence>
<dbReference type="Pfam" id="PF08240">
    <property type="entry name" value="ADH_N"/>
    <property type="match status" value="1"/>
</dbReference>
<dbReference type="InterPro" id="IPR002328">
    <property type="entry name" value="ADH_Zn_CS"/>
</dbReference>
<dbReference type="Gene3D" id="3.40.50.720">
    <property type="entry name" value="NAD(P)-binding Rossmann-like Domain"/>
    <property type="match status" value="1"/>
</dbReference>
<evidence type="ECO:0000259" key="6">
    <source>
        <dbReference type="Pfam" id="PF16912"/>
    </source>
</evidence>
<accession>A0A381RPC3</accession>
<dbReference type="InterPro" id="IPR036291">
    <property type="entry name" value="NAD(P)-bd_dom_sf"/>
</dbReference>
<dbReference type="AlphaFoldDB" id="A0A381RPC3"/>
<evidence type="ECO:0008006" key="9">
    <source>
        <dbReference type="Google" id="ProtNLM"/>
    </source>
</evidence>
<evidence type="ECO:0000256" key="1">
    <source>
        <dbReference type="ARBA" id="ARBA00001947"/>
    </source>
</evidence>
<dbReference type="PANTHER" id="PTHR43401">
    <property type="entry name" value="L-THREONINE 3-DEHYDROGENASE"/>
    <property type="match status" value="1"/>
</dbReference>
<dbReference type="Pfam" id="PF16912">
    <property type="entry name" value="Glu_dehyd_C"/>
    <property type="match status" value="1"/>
</dbReference>
<dbReference type="InterPro" id="IPR050129">
    <property type="entry name" value="Zn_alcohol_dh"/>
</dbReference>
<comment type="cofactor">
    <cofactor evidence="1">
        <name>Zn(2+)</name>
        <dbReference type="ChEBI" id="CHEBI:29105"/>
    </cofactor>
</comment>
<dbReference type="PANTHER" id="PTHR43401:SF2">
    <property type="entry name" value="L-THREONINE 3-DEHYDROGENASE"/>
    <property type="match status" value="1"/>
</dbReference>
<organism evidence="7">
    <name type="scientific">marine metagenome</name>
    <dbReference type="NCBI Taxonomy" id="408172"/>
    <lineage>
        <taxon>unclassified sequences</taxon>
        <taxon>metagenomes</taxon>
        <taxon>ecological metagenomes</taxon>
    </lineage>
</organism>
<sequence>MKKEFMTVPHFLGDGKISTKEQEIPKPEDNQLLIQAKSNLLCGSDRNQFYNGSKIIPGHEGAGIIVDKGKNAKFEIGMRGAIYLYDYCGECRNCKINATNQCLSKRAEPGFTVDGAYSQYYVINDNIFFPVDDDIDLINASLLLDVMGTGGHATKRAQLIHKDIQSLLINGAGPIGLGLLAMSKLTFAKDIPVAINDVIPSRLLLAEKMGGLPIDLSKKNLQEGLDNYGIKNPDVAIDATGKTIARKNALDLLAKRGVLVLVGNGEGLEFEQYPDMGSKERSILGSEYFSYNELEDNHQLLKNNQEYLSQIITHKYPIDEIQKAYDHFFSPDSNAGKIAVYQ</sequence>
<dbReference type="GO" id="GO:0008270">
    <property type="term" value="F:zinc ion binding"/>
    <property type="evidence" value="ECO:0007669"/>
    <property type="project" value="InterPro"/>
</dbReference>
<dbReference type="Gene3D" id="3.90.180.10">
    <property type="entry name" value="Medium-chain alcohol dehydrogenases, catalytic domain"/>
    <property type="match status" value="1"/>
</dbReference>
<evidence type="ECO:0000259" key="5">
    <source>
        <dbReference type="Pfam" id="PF08240"/>
    </source>
</evidence>
<dbReference type="InterPro" id="IPR011032">
    <property type="entry name" value="GroES-like_sf"/>
</dbReference>
<dbReference type="GO" id="GO:0016491">
    <property type="term" value="F:oxidoreductase activity"/>
    <property type="evidence" value="ECO:0007669"/>
    <property type="project" value="UniProtKB-KW"/>
</dbReference>
<feature type="domain" description="Glucose dehydrogenase C-terminal" evidence="6">
    <location>
        <begin position="158"/>
        <end position="327"/>
    </location>
</feature>
<dbReference type="SUPFAM" id="SSF50129">
    <property type="entry name" value="GroES-like"/>
    <property type="match status" value="1"/>
</dbReference>
<keyword evidence="2" id="KW-0479">Metal-binding</keyword>
<evidence type="ECO:0000256" key="2">
    <source>
        <dbReference type="ARBA" id="ARBA00022723"/>
    </source>
</evidence>
<dbReference type="SUPFAM" id="SSF51735">
    <property type="entry name" value="NAD(P)-binding Rossmann-fold domains"/>
    <property type="match status" value="1"/>
</dbReference>